<dbReference type="InterPro" id="IPR006612">
    <property type="entry name" value="THAP_Znf"/>
</dbReference>
<evidence type="ECO:0000313" key="9">
    <source>
        <dbReference type="Proteomes" id="UP000472263"/>
    </source>
</evidence>
<dbReference type="Proteomes" id="UP000472263">
    <property type="component" value="Chromosome 10"/>
</dbReference>
<evidence type="ECO:0000313" key="8">
    <source>
        <dbReference type="Ensembl" id="ENSMMDP00005005721.1"/>
    </source>
</evidence>
<protein>
    <recommendedName>
        <fullName evidence="7">THAP-type domain-containing protein</fullName>
    </recommendedName>
</protein>
<dbReference type="SUPFAM" id="SSF57716">
    <property type="entry name" value="Glucocorticoid receptor-like (DNA-binding domain)"/>
    <property type="match status" value="1"/>
</dbReference>
<keyword evidence="3" id="KW-0862">Zinc</keyword>
<dbReference type="InterPro" id="IPR026521">
    <property type="entry name" value="THAP2"/>
</dbReference>
<accession>A0A667XA06</accession>
<dbReference type="SMART" id="SM00980">
    <property type="entry name" value="THAP"/>
    <property type="match status" value="1"/>
</dbReference>
<dbReference type="GO" id="GO:0008270">
    <property type="term" value="F:zinc ion binding"/>
    <property type="evidence" value="ECO:0007669"/>
    <property type="project" value="UniProtKB-KW"/>
</dbReference>
<dbReference type="PANTHER" id="PTHR47696:SF1">
    <property type="entry name" value="THAP DOMAIN-CONTAINING PROTEIN 2"/>
    <property type="match status" value="1"/>
</dbReference>
<keyword evidence="6" id="KW-0175">Coiled coil</keyword>
<proteinExistence type="predicted"/>
<feature type="domain" description="THAP-type" evidence="7">
    <location>
        <begin position="1"/>
        <end position="61"/>
    </location>
</feature>
<reference evidence="8" key="1">
    <citation type="submission" date="2019-06" db="EMBL/GenBank/DDBJ databases">
        <authorList>
            <consortium name="Wellcome Sanger Institute Data Sharing"/>
        </authorList>
    </citation>
    <scope>NUCLEOTIDE SEQUENCE [LARGE SCALE GENOMIC DNA]</scope>
</reference>
<evidence type="ECO:0000256" key="1">
    <source>
        <dbReference type="ARBA" id="ARBA00022723"/>
    </source>
</evidence>
<keyword evidence="2 5" id="KW-0863">Zinc-finger</keyword>
<evidence type="ECO:0000256" key="4">
    <source>
        <dbReference type="ARBA" id="ARBA00023125"/>
    </source>
</evidence>
<name>A0A667XA06_9TELE</name>
<evidence type="ECO:0000256" key="3">
    <source>
        <dbReference type="ARBA" id="ARBA00022833"/>
    </source>
</evidence>
<dbReference type="PROSITE" id="PS50950">
    <property type="entry name" value="ZF_THAP"/>
    <property type="match status" value="1"/>
</dbReference>
<evidence type="ECO:0000256" key="6">
    <source>
        <dbReference type="SAM" id="Coils"/>
    </source>
</evidence>
<evidence type="ECO:0000259" key="7">
    <source>
        <dbReference type="PROSITE" id="PS50950"/>
    </source>
</evidence>
<evidence type="ECO:0000256" key="2">
    <source>
        <dbReference type="ARBA" id="ARBA00022771"/>
    </source>
</evidence>
<feature type="coiled-coil region" evidence="6">
    <location>
        <begin position="130"/>
        <end position="160"/>
    </location>
</feature>
<keyword evidence="4 5" id="KW-0238">DNA-binding</keyword>
<dbReference type="GO" id="GO:0003677">
    <property type="term" value="F:DNA binding"/>
    <property type="evidence" value="ECO:0007669"/>
    <property type="project" value="UniProtKB-UniRule"/>
</dbReference>
<dbReference type="AlphaFoldDB" id="A0A667XA06"/>
<sequence length="169" mass="19587">KVKSIQQVMQTQRKIWEVALRRKDFIATDESVLCCEHFKTEDFDRTGQTVRLRADVIPSIFKFPAHLQTVGLSIKENVTLICVPATNILILMVLAVGCIDEIKNDVALKKRLIQETEHVISLEREKSNSRKRELRAKNHLKDVLQELREKNLMNEELSQRLGFYAGKMK</sequence>
<dbReference type="GeneTree" id="ENSGT00940000165627"/>
<dbReference type="Ensembl" id="ENSMMDT00005005873.1">
    <property type="protein sequence ID" value="ENSMMDP00005005721.1"/>
    <property type="gene ID" value="ENSMMDG00005003181.1"/>
</dbReference>
<keyword evidence="9" id="KW-1185">Reference proteome</keyword>
<dbReference type="PANTHER" id="PTHR47696">
    <property type="entry name" value="THAP DOMAIN-CONTAINING PROTEIN 2"/>
    <property type="match status" value="1"/>
</dbReference>
<reference evidence="8" key="2">
    <citation type="submission" date="2025-08" db="UniProtKB">
        <authorList>
            <consortium name="Ensembl"/>
        </authorList>
    </citation>
    <scope>IDENTIFICATION</scope>
</reference>
<reference evidence="8" key="3">
    <citation type="submission" date="2025-09" db="UniProtKB">
        <authorList>
            <consortium name="Ensembl"/>
        </authorList>
    </citation>
    <scope>IDENTIFICATION</scope>
</reference>
<evidence type="ECO:0000256" key="5">
    <source>
        <dbReference type="PROSITE-ProRule" id="PRU00309"/>
    </source>
</evidence>
<keyword evidence="1" id="KW-0479">Metal-binding</keyword>
<organism evidence="8 9">
    <name type="scientific">Myripristis murdjan</name>
    <name type="common">pinecone soldierfish</name>
    <dbReference type="NCBI Taxonomy" id="586833"/>
    <lineage>
        <taxon>Eukaryota</taxon>
        <taxon>Metazoa</taxon>
        <taxon>Chordata</taxon>
        <taxon>Craniata</taxon>
        <taxon>Vertebrata</taxon>
        <taxon>Euteleostomi</taxon>
        <taxon>Actinopterygii</taxon>
        <taxon>Neopterygii</taxon>
        <taxon>Teleostei</taxon>
        <taxon>Neoteleostei</taxon>
        <taxon>Acanthomorphata</taxon>
        <taxon>Holocentriformes</taxon>
        <taxon>Holocentridae</taxon>
        <taxon>Myripristis</taxon>
    </lineage>
</organism>
<dbReference type="Pfam" id="PF05485">
    <property type="entry name" value="THAP"/>
    <property type="match status" value="1"/>
</dbReference>